<evidence type="ECO:0000313" key="2">
    <source>
        <dbReference type="Proteomes" id="UP000030680"/>
    </source>
</evidence>
<proteinExistence type="predicted"/>
<keyword evidence="2" id="KW-1185">Reference proteome</keyword>
<dbReference type="EMBL" id="KB454513">
    <property type="protein sequence ID" value="EME28999.1"/>
    <property type="molecule type" value="Genomic_DNA"/>
</dbReference>
<name>M2XZJ7_GALSU</name>
<dbReference type="KEGG" id="gsl:Gasu_35700"/>
<dbReference type="GeneID" id="17087830"/>
<dbReference type="RefSeq" id="XP_005705519.1">
    <property type="nucleotide sequence ID" value="XM_005705462.1"/>
</dbReference>
<dbReference type="Proteomes" id="UP000030680">
    <property type="component" value="Unassembled WGS sequence"/>
</dbReference>
<sequence length="105" mass="11717">MMIPGALIFGNLKIDESPVSSSLSLSLSLSLSMQDELLEQWKLLEKNTTQLSITTKKIKESLGNICDKVLAAESKIEQLTTPLHTSAREILAENHFKEQNNKAYK</sequence>
<organism evidence="1 2">
    <name type="scientific">Galdieria sulphuraria</name>
    <name type="common">Red alga</name>
    <dbReference type="NCBI Taxonomy" id="130081"/>
    <lineage>
        <taxon>Eukaryota</taxon>
        <taxon>Rhodophyta</taxon>
        <taxon>Bangiophyceae</taxon>
        <taxon>Galdieriales</taxon>
        <taxon>Galdieriaceae</taxon>
        <taxon>Galdieria</taxon>
    </lineage>
</organism>
<dbReference type="AlphaFoldDB" id="M2XZJ7"/>
<gene>
    <name evidence="1" type="ORF">Gasu_35700</name>
</gene>
<reference evidence="2" key="1">
    <citation type="journal article" date="2013" name="Science">
        <title>Gene transfer from bacteria and archaea facilitated evolution of an extremophilic eukaryote.</title>
        <authorList>
            <person name="Schonknecht G."/>
            <person name="Chen W.H."/>
            <person name="Ternes C.M."/>
            <person name="Barbier G.G."/>
            <person name="Shrestha R.P."/>
            <person name="Stanke M."/>
            <person name="Brautigam A."/>
            <person name="Baker B.J."/>
            <person name="Banfield J.F."/>
            <person name="Garavito R.M."/>
            <person name="Carr K."/>
            <person name="Wilkerson C."/>
            <person name="Rensing S.A."/>
            <person name="Gagneul D."/>
            <person name="Dickenson N.E."/>
            <person name="Oesterhelt C."/>
            <person name="Lercher M.J."/>
            <person name="Weber A.P."/>
        </authorList>
    </citation>
    <scope>NUCLEOTIDE SEQUENCE [LARGE SCALE GENOMIC DNA]</scope>
    <source>
        <strain evidence="2">074W</strain>
    </source>
</reference>
<dbReference type="Gramene" id="EME28999">
    <property type="protein sequence ID" value="EME28999"/>
    <property type="gene ID" value="Gasu_35700"/>
</dbReference>
<accession>M2XZJ7</accession>
<protein>
    <submittedName>
        <fullName evidence="1">Uncharacterized protein</fullName>
    </submittedName>
</protein>
<evidence type="ECO:0000313" key="1">
    <source>
        <dbReference type="EMBL" id="EME28999.1"/>
    </source>
</evidence>